<feature type="transmembrane region" description="Helical" evidence="1">
    <location>
        <begin position="16"/>
        <end position="35"/>
    </location>
</feature>
<keyword evidence="1" id="KW-1133">Transmembrane helix</keyword>
<dbReference type="RefSeq" id="WP_182125527.1">
    <property type="nucleotide sequence ID" value="NZ_JACGLS010000005.1"/>
</dbReference>
<keyword evidence="1" id="KW-0472">Membrane</keyword>
<dbReference type="Pfam" id="PF20016">
    <property type="entry name" value="ThsA_Macro"/>
    <property type="match status" value="1"/>
</dbReference>
<protein>
    <recommendedName>
        <fullName evidence="2">Thoeris protein ThsA Macro domain-containing protein</fullName>
    </recommendedName>
</protein>
<keyword evidence="4" id="KW-1185">Reference proteome</keyword>
<evidence type="ECO:0000313" key="3">
    <source>
        <dbReference type="EMBL" id="MBA6157027.1"/>
    </source>
</evidence>
<feature type="domain" description="Thoeris protein ThsA Macro" evidence="2">
    <location>
        <begin position="82"/>
        <end position="259"/>
    </location>
</feature>
<dbReference type="AlphaFoldDB" id="A0A839AQY2"/>
<evidence type="ECO:0000256" key="1">
    <source>
        <dbReference type="SAM" id="Phobius"/>
    </source>
</evidence>
<accession>A0A839AQY2</accession>
<reference evidence="3 4" key="1">
    <citation type="submission" date="2020-07" db="EMBL/GenBank/DDBJ databases">
        <title>Bacterium isolated from marine sediment.</title>
        <authorList>
            <person name="Shang D."/>
            <person name="Du Z.-J."/>
        </authorList>
    </citation>
    <scope>NUCLEOTIDE SEQUENCE [LARGE SCALE GENOMIC DNA]</scope>
    <source>
        <strain evidence="3 4">S7007</strain>
    </source>
</reference>
<keyword evidence="1" id="KW-0812">Transmembrane</keyword>
<dbReference type="Proteomes" id="UP000563906">
    <property type="component" value="Unassembled WGS sequence"/>
</dbReference>
<feature type="transmembrane region" description="Helical" evidence="1">
    <location>
        <begin position="47"/>
        <end position="66"/>
    </location>
</feature>
<dbReference type="EMBL" id="JACGLS010000005">
    <property type="protein sequence ID" value="MBA6157027.1"/>
    <property type="molecule type" value="Genomic_DNA"/>
</dbReference>
<organism evidence="3 4">
    <name type="scientific">Tenacibaculum pelagium</name>
    <dbReference type="NCBI Taxonomy" id="2759527"/>
    <lineage>
        <taxon>Bacteria</taxon>
        <taxon>Pseudomonadati</taxon>
        <taxon>Bacteroidota</taxon>
        <taxon>Flavobacteriia</taxon>
        <taxon>Flavobacteriales</taxon>
        <taxon>Flavobacteriaceae</taxon>
        <taxon>Tenacibaculum</taxon>
    </lineage>
</organism>
<comment type="caution">
    <text evidence="3">The sequence shown here is derived from an EMBL/GenBank/DDBJ whole genome shotgun (WGS) entry which is preliminary data.</text>
</comment>
<gene>
    <name evidence="3" type="ORF">H3Z83_10905</name>
</gene>
<sequence length="277" mass="30848">MIKKIFIGIKRHPKRFLLAMAFGYSLLWSILEPILSITDIKPTGYNGYYLGAYGLLSLIIAVIVNYPKKSVKFNFKNTNTKVEIVFGDLFKVSGHKVISGSEFFDSKIGKPVSPTSLQGVFIKNVLGNHQSLIDDAVNSQLSGKQIETVQRTDGKNLRYEIGETITISHNESIYFLFALSKTDIDCTAFSSPSIMLKALDGLWNKVRTEGNGHEVNIPLVGDGLARVGLPASQLIQLILISLLKSAKERDLSSTIRIVLQENVFEKVDLELIKNNWE</sequence>
<proteinExistence type="predicted"/>
<evidence type="ECO:0000313" key="4">
    <source>
        <dbReference type="Proteomes" id="UP000563906"/>
    </source>
</evidence>
<name>A0A839AQY2_9FLAO</name>
<dbReference type="InterPro" id="IPR045535">
    <property type="entry name" value="ThsA_Macro"/>
</dbReference>
<evidence type="ECO:0000259" key="2">
    <source>
        <dbReference type="Pfam" id="PF20016"/>
    </source>
</evidence>